<dbReference type="GO" id="GO:0006508">
    <property type="term" value="P:proteolysis"/>
    <property type="evidence" value="ECO:0007669"/>
    <property type="project" value="InterPro"/>
</dbReference>
<organism evidence="5 6">
    <name type="scientific">Cynara cardunculus var. scolymus</name>
    <name type="common">Globe artichoke</name>
    <name type="synonym">Cynara scolymus</name>
    <dbReference type="NCBI Taxonomy" id="59895"/>
    <lineage>
        <taxon>Eukaryota</taxon>
        <taxon>Viridiplantae</taxon>
        <taxon>Streptophyta</taxon>
        <taxon>Embryophyta</taxon>
        <taxon>Tracheophyta</taxon>
        <taxon>Spermatophyta</taxon>
        <taxon>Magnoliopsida</taxon>
        <taxon>eudicotyledons</taxon>
        <taxon>Gunneridae</taxon>
        <taxon>Pentapetalae</taxon>
        <taxon>asterids</taxon>
        <taxon>campanulids</taxon>
        <taxon>Asterales</taxon>
        <taxon>Asteraceae</taxon>
        <taxon>Carduoideae</taxon>
        <taxon>Cardueae</taxon>
        <taxon>Carduinae</taxon>
        <taxon>Cynara</taxon>
    </lineage>
</organism>
<dbReference type="InterPro" id="IPR045051">
    <property type="entry name" value="SBT"/>
</dbReference>
<sequence>MHQIPITWRGECVHGEIFNPKKACNLKLIGARYYLKGYEQEHGPLNTSETLEYQSPRDANGHGTHTASTAVGSTVKMAWFSGFGQGTARGGTPRVGLVVYKVCWEDGKCSEDDILTAFDEAIHDGVNVISASFGSPLPLLPLYNSSSDIGSFHVMQKGISVIFLAGNNEPDPSVVQNVAPWSTCVGALSNDQNFPIRVLLDNNLSFKIFHLEAQARFHPDILK</sequence>
<feature type="domain" description="Peptidase S8/S53" evidence="4">
    <location>
        <begin position="48"/>
        <end position="179"/>
    </location>
</feature>
<dbReference type="EMBL" id="LEKV01001128">
    <property type="protein sequence ID" value="KVI08385.1"/>
    <property type="molecule type" value="Genomic_DNA"/>
</dbReference>
<evidence type="ECO:0000313" key="6">
    <source>
        <dbReference type="Proteomes" id="UP000243975"/>
    </source>
</evidence>
<evidence type="ECO:0000256" key="1">
    <source>
        <dbReference type="ARBA" id="ARBA00011073"/>
    </source>
</evidence>
<keyword evidence="6" id="KW-1185">Reference proteome</keyword>
<keyword evidence="2" id="KW-0732">Signal</keyword>
<comment type="caution">
    <text evidence="5">The sequence shown here is derived from an EMBL/GenBank/DDBJ whole genome shotgun (WGS) entry which is preliminary data.</text>
</comment>
<dbReference type="InterPro" id="IPR000209">
    <property type="entry name" value="Peptidase_S8/S53_dom"/>
</dbReference>
<dbReference type="Gramene" id="KVI08385">
    <property type="protein sequence ID" value="KVI08385"/>
    <property type="gene ID" value="Ccrd_013243"/>
</dbReference>
<name>A0A118K516_CYNCS</name>
<dbReference type="PROSITE" id="PS51892">
    <property type="entry name" value="SUBTILASE"/>
    <property type="match status" value="1"/>
</dbReference>
<dbReference type="InterPro" id="IPR036852">
    <property type="entry name" value="Peptidase_S8/S53_dom_sf"/>
</dbReference>
<dbReference type="OMA" id="KGACANE"/>
<protein>
    <submittedName>
        <fullName evidence="5">Peptidase S8/S53 domain-containing protein</fullName>
    </submittedName>
</protein>
<dbReference type="Gene3D" id="3.40.50.200">
    <property type="entry name" value="Peptidase S8/S53 domain"/>
    <property type="match status" value="1"/>
</dbReference>
<dbReference type="Pfam" id="PF00082">
    <property type="entry name" value="Peptidase_S8"/>
    <property type="match status" value="1"/>
</dbReference>
<gene>
    <name evidence="5" type="ORF">Ccrd_013243</name>
</gene>
<comment type="caution">
    <text evidence="3">Lacks conserved residue(s) required for the propagation of feature annotation.</text>
</comment>
<proteinExistence type="inferred from homology"/>
<dbReference type="GO" id="GO:0004252">
    <property type="term" value="F:serine-type endopeptidase activity"/>
    <property type="evidence" value="ECO:0007669"/>
    <property type="project" value="InterPro"/>
</dbReference>
<comment type="similarity">
    <text evidence="1 3">Belongs to the peptidase S8 family.</text>
</comment>
<evidence type="ECO:0000313" key="5">
    <source>
        <dbReference type="EMBL" id="KVI08385.1"/>
    </source>
</evidence>
<evidence type="ECO:0000256" key="3">
    <source>
        <dbReference type="PROSITE-ProRule" id="PRU01240"/>
    </source>
</evidence>
<dbReference type="SUPFAM" id="SSF52743">
    <property type="entry name" value="Subtilisin-like"/>
    <property type="match status" value="1"/>
</dbReference>
<reference evidence="5 6" key="1">
    <citation type="journal article" date="2016" name="Sci. Rep.">
        <title>The genome sequence of the outbreeding globe artichoke constructed de novo incorporating a phase-aware low-pass sequencing strategy of F1 progeny.</title>
        <authorList>
            <person name="Scaglione D."/>
            <person name="Reyes-Chin-Wo S."/>
            <person name="Acquadro A."/>
            <person name="Froenicke L."/>
            <person name="Portis E."/>
            <person name="Beitel C."/>
            <person name="Tirone M."/>
            <person name="Mauro R."/>
            <person name="Lo Monaco A."/>
            <person name="Mauromicale G."/>
            <person name="Faccioli P."/>
            <person name="Cattivelli L."/>
            <person name="Rieseberg L."/>
            <person name="Michelmore R."/>
            <person name="Lanteri S."/>
        </authorList>
    </citation>
    <scope>NUCLEOTIDE SEQUENCE [LARGE SCALE GENOMIC DNA]</scope>
    <source>
        <strain evidence="5">2C</strain>
    </source>
</reference>
<dbReference type="Gene3D" id="3.50.30.30">
    <property type="match status" value="1"/>
</dbReference>
<evidence type="ECO:0000259" key="4">
    <source>
        <dbReference type="Pfam" id="PF00082"/>
    </source>
</evidence>
<dbReference type="STRING" id="59895.A0A118K516"/>
<dbReference type="AlphaFoldDB" id="A0A118K516"/>
<evidence type="ECO:0000256" key="2">
    <source>
        <dbReference type="ARBA" id="ARBA00022729"/>
    </source>
</evidence>
<dbReference type="Proteomes" id="UP000243975">
    <property type="component" value="Unassembled WGS sequence"/>
</dbReference>
<feature type="non-terminal residue" evidence="5">
    <location>
        <position position="1"/>
    </location>
</feature>
<dbReference type="PANTHER" id="PTHR10795">
    <property type="entry name" value="PROPROTEIN CONVERTASE SUBTILISIN/KEXIN"/>
    <property type="match status" value="1"/>
</dbReference>
<accession>A0A118K516</accession>